<protein>
    <submittedName>
        <fullName evidence="1 2">Uncharacterized protein</fullName>
    </submittedName>
</protein>
<dbReference type="EMBL" id="GL385403">
    <property type="protein sequence ID" value="EJT69625.1"/>
    <property type="molecule type" value="Genomic_DNA"/>
</dbReference>
<reference evidence="2" key="5">
    <citation type="submission" date="2018-04" db="UniProtKB">
        <authorList>
            <consortium name="EnsemblFungi"/>
        </authorList>
    </citation>
    <scope>IDENTIFICATION</scope>
    <source>
        <strain evidence="2">R3-111a-1</strain>
    </source>
</reference>
<dbReference type="AlphaFoldDB" id="J3PG85"/>
<sequence length="97" mass="10544">MESDTCEILESPADAAGMLQKLGGCCDSFTFLYWRPEDAELYRVSFRSSAGSISECLKYSAGILDLVYEMTPFLSNEAACEAGLSMTLGRPARPRGS</sequence>
<accession>J3PG85</accession>
<dbReference type="Proteomes" id="UP000006039">
    <property type="component" value="Unassembled WGS sequence"/>
</dbReference>
<name>J3PG85_GAET3</name>
<evidence type="ECO:0000313" key="3">
    <source>
        <dbReference type="Proteomes" id="UP000006039"/>
    </source>
</evidence>
<reference evidence="1" key="2">
    <citation type="submission" date="2010-07" db="EMBL/GenBank/DDBJ databases">
        <authorList>
            <consortium name="The Broad Institute Genome Sequencing Platform"/>
            <consortium name="Broad Institute Genome Sequencing Center for Infectious Disease"/>
            <person name="Ma L.-J."/>
            <person name="Dead R."/>
            <person name="Young S."/>
            <person name="Zeng Q."/>
            <person name="Koehrsen M."/>
            <person name="Alvarado L."/>
            <person name="Berlin A."/>
            <person name="Chapman S.B."/>
            <person name="Chen Z."/>
            <person name="Freedman E."/>
            <person name="Gellesch M."/>
            <person name="Goldberg J."/>
            <person name="Griggs A."/>
            <person name="Gujja S."/>
            <person name="Heilman E.R."/>
            <person name="Heiman D."/>
            <person name="Hepburn T."/>
            <person name="Howarth C."/>
            <person name="Jen D."/>
            <person name="Larson L."/>
            <person name="Mehta T."/>
            <person name="Neiman D."/>
            <person name="Pearson M."/>
            <person name="Roberts A."/>
            <person name="Saif S."/>
            <person name="Shea T."/>
            <person name="Shenoy N."/>
            <person name="Sisk P."/>
            <person name="Stolte C."/>
            <person name="Sykes S."/>
            <person name="Walk T."/>
            <person name="White J."/>
            <person name="Yandava C."/>
            <person name="Haas B."/>
            <person name="Nusbaum C."/>
            <person name="Birren B."/>
        </authorList>
    </citation>
    <scope>NUCLEOTIDE SEQUENCE</scope>
    <source>
        <strain evidence="1">R3-111a-1</strain>
    </source>
</reference>
<gene>
    <name evidence="2" type="primary">20352967</name>
    <name evidence="1" type="ORF">GGTG_12509</name>
</gene>
<organism evidence="1">
    <name type="scientific">Gaeumannomyces tritici (strain R3-111a-1)</name>
    <name type="common">Wheat and barley take-all root rot fungus</name>
    <name type="synonym">Gaeumannomyces graminis var. tritici</name>
    <dbReference type="NCBI Taxonomy" id="644352"/>
    <lineage>
        <taxon>Eukaryota</taxon>
        <taxon>Fungi</taxon>
        <taxon>Dikarya</taxon>
        <taxon>Ascomycota</taxon>
        <taxon>Pezizomycotina</taxon>
        <taxon>Sordariomycetes</taxon>
        <taxon>Sordariomycetidae</taxon>
        <taxon>Magnaporthales</taxon>
        <taxon>Magnaporthaceae</taxon>
        <taxon>Gaeumannomyces</taxon>
    </lineage>
</organism>
<evidence type="ECO:0000313" key="1">
    <source>
        <dbReference type="EMBL" id="EJT69625.1"/>
    </source>
</evidence>
<dbReference type="HOGENOM" id="CLU_2346815_0_0_1"/>
<dbReference type="GeneID" id="20352967"/>
<reference evidence="1" key="3">
    <citation type="submission" date="2010-09" db="EMBL/GenBank/DDBJ databases">
        <title>Annotation of Gaeumannomyces graminis var. tritici R3-111a-1.</title>
        <authorList>
            <consortium name="The Broad Institute Genome Sequencing Platform"/>
            <person name="Ma L.-J."/>
            <person name="Dead R."/>
            <person name="Young S.K."/>
            <person name="Zeng Q."/>
            <person name="Gargeya S."/>
            <person name="Fitzgerald M."/>
            <person name="Haas B."/>
            <person name="Abouelleil A."/>
            <person name="Alvarado L."/>
            <person name="Arachchi H.M."/>
            <person name="Berlin A."/>
            <person name="Brown A."/>
            <person name="Chapman S.B."/>
            <person name="Chen Z."/>
            <person name="Dunbar C."/>
            <person name="Freedman E."/>
            <person name="Gearin G."/>
            <person name="Gellesch M."/>
            <person name="Goldberg J."/>
            <person name="Griggs A."/>
            <person name="Gujja S."/>
            <person name="Heiman D."/>
            <person name="Howarth C."/>
            <person name="Larson L."/>
            <person name="Lui A."/>
            <person name="MacDonald P.J.P."/>
            <person name="Mehta T."/>
            <person name="Montmayeur A."/>
            <person name="Murphy C."/>
            <person name="Neiman D."/>
            <person name="Pearson M."/>
            <person name="Priest M."/>
            <person name="Roberts A."/>
            <person name="Saif S."/>
            <person name="Shea T."/>
            <person name="Shenoy N."/>
            <person name="Sisk P."/>
            <person name="Stolte C."/>
            <person name="Sykes S."/>
            <person name="Yandava C."/>
            <person name="Wortman J."/>
            <person name="Nusbaum C."/>
            <person name="Birren B."/>
        </authorList>
    </citation>
    <scope>NUCLEOTIDE SEQUENCE</scope>
    <source>
        <strain evidence="1">R3-111a-1</strain>
    </source>
</reference>
<evidence type="ECO:0000313" key="2">
    <source>
        <dbReference type="EnsemblFungi" id="EJT69625"/>
    </source>
</evidence>
<proteinExistence type="predicted"/>
<reference evidence="3" key="1">
    <citation type="submission" date="2010-07" db="EMBL/GenBank/DDBJ databases">
        <title>The genome sequence of Gaeumannomyces graminis var. tritici strain R3-111a-1.</title>
        <authorList>
            <consortium name="The Broad Institute Genome Sequencing Platform"/>
            <person name="Ma L.-J."/>
            <person name="Dead R."/>
            <person name="Young S."/>
            <person name="Zeng Q."/>
            <person name="Koehrsen M."/>
            <person name="Alvarado L."/>
            <person name="Berlin A."/>
            <person name="Chapman S.B."/>
            <person name="Chen Z."/>
            <person name="Freedman E."/>
            <person name="Gellesch M."/>
            <person name="Goldberg J."/>
            <person name="Griggs A."/>
            <person name="Gujja S."/>
            <person name="Heilman E.R."/>
            <person name="Heiman D."/>
            <person name="Hepburn T."/>
            <person name="Howarth C."/>
            <person name="Jen D."/>
            <person name="Larson L."/>
            <person name="Mehta T."/>
            <person name="Neiman D."/>
            <person name="Pearson M."/>
            <person name="Roberts A."/>
            <person name="Saif S."/>
            <person name="Shea T."/>
            <person name="Shenoy N."/>
            <person name="Sisk P."/>
            <person name="Stolte C."/>
            <person name="Sykes S."/>
            <person name="Walk T."/>
            <person name="White J."/>
            <person name="Yandava C."/>
            <person name="Haas B."/>
            <person name="Nusbaum C."/>
            <person name="Birren B."/>
        </authorList>
    </citation>
    <scope>NUCLEOTIDE SEQUENCE [LARGE SCALE GENOMIC DNA]</scope>
    <source>
        <strain evidence="3">R3-111a-1</strain>
    </source>
</reference>
<keyword evidence="3" id="KW-1185">Reference proteome</keyword>
<dbReference type="EnsemblFungi" id="EJT69625">
    <property type="protein sequence ID" value="EJT69625"/>
    <property type="gene ID" value="GGTG_12509"/>
</dbReference>
<dbReference type="VEuPathDB" id="FungiDB:GGTG_12509"/>
<dbReference type="RefSeq" id="XP_009228673.1">
    <property type="nucleotide sequence ID" value="XM_009230409.1"/>
</dbReference>
<dbReference type="OrthoDB" id="428577at2759"/>
<reference evidence="2" key="4">
    <citation type="journal article" date="2015" name="G3 (Bethesda)">
        <title>Genome sequences of three phytopathogenic species of the Magnaporthaceae family of fungi.</title>
        <authorList>
            <person name="Okagaki L.H."/>
            <person name="Nunes C.C."/>
            <person name="Sailsbery J."/>
            <person name="Clay B."/>
            <person name="Brown D."/>
            <person name="John T."/>
            <person name="Oh Y."/>
            <person name="Young N."/>
            <person name="Fitzgerald M."/>
            <person name="Haas B.J."/>
            <person name="Zeng Q."/>
            <person name="Young S."/>
            <person name="Adiconis X."/>
            <person name="Fan L."/>
            <person name="Levin J.Z."/>
            <person name="Mitchell T.K."/>
            <person name="Okubara P.A."/>
            <person name="Farman M.L."/>
            <person name="Kohn L.M."/>
            <person name="Birren B."/>
            <person name="Ma L.-J."/>
            <person name="Dean R.A."/>
        </authorList>
    </citation>
    <scope>NUCLEOTIDE SEQUENCE</scope>
    <source>
        <strain evidence="2">R3-111a-1</strain>
    </source>
</reference>